<name>A0AAW2AIF8_CULAL</name>
<dbReference type="PANTHER" id="PTHR11481">
    <property type="entry name" value="IMMUNOGLOBULIN FC RECEPTOR"/>
    <property type="match status" value="1"/>
</dbReference>
<dbReference type="Proteomes" id="UP001479290">
    <property type="component" value="Unassembled WGS sequence"/>
</dbReference>
<dbReference type="EMBL" id="JAWDJR010000007">
    <property type="protein sequence ID" value="KAK9972337.1"/>
    <property type="molecule type" value="Genomic_DNA"/>
</dbReference>
<dbReference type="FunFam" id="2.60.40.10:FF:001607">
    <property type="entry name" value="Leukocyte immune-type receptor TS32.15 L2.5a"/>
    <property type="match status" value="1"/>
</dbReference>
<sequence length="461" mass="50847">MMSLPISSADGMKNKICMLISNIHTGQMQERPKPVVIIEPDKPESVTVRCKIPGNEDDWTYSWFTEGLSRPISTDKDFSMKTGRKKSDGQKSEISDTVSLNVSFLTETPKPVLTVQPELSQIFRGVTVTLTCDIQGHTHMDIQMAVCQGCRGSDCSEWSDTVTLTVFDKPRVTVKPQSSVFTGDTVTLSCDVGRSTGLSFIWYKDFIKIKSGDETHTLSDVGVSDAGKYGCSVGGKNSTTQSPGVMLTVRERPKAVVRVQPDGRVFRGQTITLTCDIQETDVTSWNYTWNKDDSVIHESQSQEYRISSVNESHTGNYSCRGRETDGSRYSHTSDEVTLMLSGSSVPSGFHALIIGVTAGLSVFLLIFLLVLLWRCKHNKGGGSLSPSTDHQQHNIRHTEEQKSEQTPPQSDTVIGPSDVTYVEIDLKSVKGMKKKKEHKGAVAGSSDMTNAQDKIRQNFQQ</sequence>
<dbReference type="SMART" id="SM00408">
    <property type="entry name" value="IGc2"/>
    <property type="match status" value="2"/>
</dbReference>
<dbReference type="InterPro" id="IPR050488">
    <property type="entry name" value="Ig_Fc_receptor"/>
</dbReference>
<evidence type="ECO:0000256" key="4">
    <source>
        <dbReference type="SAM" id="Phobius"/>
    </source>
</evidence>
<protein>
    <recommendedName>
        <fullName evidence="5">Ig-like domain-containing protein</fullName>
    </recommendedName>
</protein>
<dbReference type="InterPro" id="IPR013783">
    <property type="entry name" value="Ig-like_fold"/>
</dbReference>
<dbReference type="GO" id="GO:0006955">
    <property type="term" value="P:immune response"/>
    <property type="evidence" value="ECO:0007669"/>
    <property type="project" value="TreeGrafter"/>
</dbReference>
<dbReference type="InterPro" id="IPR003599">
    <property type="entry name" value="Ig_sub"/>
</dbReference>
<reference evidence="6 7" key="1">
    <citation type="submission" date="2024-05" db="EMBL/GenBank/DDBJ databases">
        <title>A high-quality chromosomal-level genome assembly of Topmouth culter (Culter alburnus).</title>
        <authorList>
            <person name="Zhao H."/>
        </authorList>
    </citation>
    <scope>NUCLEOTIDE SEQUENCE [LARGE SCALE GENOMIC DNA]</scope>
    <source>
        <strain evidence="6">CATC2023</strain>
        <tissue evidence="6">Muscle</tissue>
    </source>
</reference>
<keyword evidence="4" id="KW-1133">Transmembrane helix</keyword>
<comment type="caution">
    <text evidence="6">The sequence shown here is derived from an EMBL/GenBank/DDBJ whole genome shotgun (WGS) entry which is preliminary data.</text>
</comment>
<dbReference type="InterPro" id="IPR007110">
    <property type="entry name" value="Ig-like_dom"/>
</dbReference>
<keyword evidence="1" id="KW-0732">Signal</keyword>
<feature type="compositionally biased region" description="Polar residues" evidence="3">
    <location>
        <begin position="446"/>
        <end position="461"/>
    </location>
</feature>
<feature type="domain" description="Ig-like" evidence="5">
    <location>
        <begin position="253"/>
        <end position="337"/>
    </location>
</feature>
<dbReference type="PANTHER" id="PTHR11481:SF64">
    <property type="entry name" value="FC RECEPTOR-LIKE PROTEIN 4"/>
    <property type="match status" value="1"/>
</dbReference>
<dbReference type="Gene3D" id="2.60.40.10">
    <property type="entry name" value="Immunoglobulins"/>
    <property type="match status" value="4"/>
</dbReference>
<gene>
    <name evidence="6" type="ORF">ABG768_025652</name>
</gene>
<evidence type="ECO:0000313" key="7">
    <source>
        <dbReference type="Proteomes" id="UP001479290"/>
    </source>
</evidence>
<dbReference type="AlphaFoldDB" id="A0AAW2AIF8"/>
<dbReference type="PROSITE" id="PS50835">
    <property type="entry name" value="IG_LIKE"/>
    <property type="match status" value="2"/>
</dbReference>
<keyword evidence="2" id="KW-1015">Disulfide bond</keyword>
<accession>A0AAW2AIF8</accession>
<evidence type="ECO:0000259" key="5">
    <source>
        <dbReference type="PROSITE" id="PS50835"/>
    </source>
</evidence>
<dbReference type="Pfam" id="PF13927">
    <property type="entry name" value="Ig_3"/>
    <property type="match status" value="1"/>
</dbReference>
<dbReference type="InterPro" id="IPR036179">
    <property type="entry name" value="Ig-like_dom_sf"/>
</dbReference>
<keyword evidence="4" id="KW-0472">Membrane</keyword>
<dbReference type="InterPro" id="IPR003598">
    <property type="entry name" value="Ig_sub2"/>
</dbReference>
<evidence type="ECO:0000256" key="2">
    <source>
        <dbReference type="ARBA" id="ARBA00023157"/>
    </source>
</evidence>
<feature type="transmembrane region" description="Helical" evidence="4">
    <location>
        <begin position="349"/>
        <end position="373"/>
    </location>
</feature>
<dbReference type="Pfam" id="PF13895">
    <property type="entry name" value="Ig_2"/>
    <property type="match status" value="1"/>
</dbReference>
<keyword evidence="7" id="KW-1185">Reference proteome</keyword>
<feature type="region of interest" description="Disordered" evidence="3">
    <location>
        <begin position="431"/>
        <end position="461"/>
    </location>
</feature>
<dbReference type="GO" id="GO:0004888">
    <property type="term" value="F:transmembrane signaling receptor activity"/>
    <property type="evidence" value="ECO:0007669"/>
    <property type="project" value="TreeGrafter"/>
</dbReference>
<dbReference type="SUPFAM" id="SSF48726">
    <property type="entry name" value="Immunoglobulin"/>
    <property type="match status" value="2"/>
</dbReference>
<dbReference type="GO" id="GO:0009897">
    <property type="term" value="C:external side of plasma membrane"/>
    <property type="evidence" value="ECO:0007669"/>
    <property type="project" value="TreeGrafter"/>
</dbReference>
<keyword evidence="4" id="KW-0812">Transmembrane</keyword>
<organism evidence="6 7">
    <name type="scientific">Culter alburnus</name>
    <name type="common">Topmouth culter</name>
    <dbReference type="NCBI Taxonomy" id="194366"/>
    <lineage>
        <taxon>Eukaryota</taxon>
        <taxon>Metazoa</taxon>
        <taxon>Chordata</taxon>
        <taxon>Craniata</taxon>
        <taxon>Vertebrata</taxon>
        <taxon>Euteleostomi</taxon>
        <taxon>Actinopterygii</taxon>
        <taxon>Neopterygii</taxon>
        <taxon>Teleostei</taxon>
        <taxon>Ostariophysi</taxon>
        <taxon>Cypriniformes</taxon>
        <taxon>Xenocyprididae</taxon>
        <taxon>Xenocypridinae</taxon>
        <taxon>Culter</taxon>
    </lineage>
</organism>
<feature type="region of interest" description="Disordered" evidence="3">
    <location>
        <begin position="381"/>
        <end position="418"/>
    </location>
</feature>
<evidence type="ECO:0000256" key="1">
    <source>
        <dbReference type="ARBA" id="ARBA00022729"/>
    </source>
</evidence>
<feature type="domain" description="Ig-like" evidence="5">
    <location>
        <begin position="170"/>
        <end position="248"/>
    </location>
</feature>
<dbReference type="GO" id="GO:0007166">
    <property type="term" value="P:cell surface receptor signaling pathway"/>
    <property type="evidence" value="ECO:0007669"/>
    <property type="project" value="TreeGrafter"/>
</dbReference>
<feature type="compositionally biased region" description="Basic and acidic residues" evidence="3">
    <location>
        <begin position="390"/>
        <end position="403"/>
    </location>
</feature>
<proteinExistence type="predicted"/>
<evidence type="ECO:0000256" key="3">
    <source>
        <dbReference type="SAM" id="MobiDB-lite"/>
    </source>
</evidence>
<dbReference type="SMART" id="SM00409">
    <property type="entry name" value="IG"/>
    <property type="match status" value="2"/>
</dbReference>
<evidence type="ECO:0000313" key="6">
    <source>
        <dbReference type="EMBL" id="KAK9972337.1"/>
    </source>
</evidence>